<evidence type="ECO:0000256" key="14">
    <source>
        <dbReference type="SAM" id="MobiDB-lite"/>
    </source>
</evidence>
<evidence type="ECO:0000256" key="11">
    <source>
        <dbReference type="ARBA" id="ARBA00081483"/>
    </source>
</evidence>
<reference evidence="16 17" key="1">
    <citation type="submission" date="2019-12" db="EMBL/GenBank/DDBJ databases">
        <authorList>
            <person name="Alioto T."/>
            <person name="Alioto T."/>
            <person name="Gomez Garrido J."/>
        </authorList>
    </citation>
    <scope>NUCLEOTIDE SEQUENCE [LARGE SCALE GENOMIC DNA]</scope>
</reference>
<evidence type="ECO:0000256" key="4">
    <source>
        <dbReference type="ARBA" id="ARBA00023015"/>
    </source>
</evidence>
<dbReference type="GO" id="GO:0003700">
    <property type="term" value="F:DNA-binding transcription factor activity"/>
    <property type="evidence" value="ECO:0007669"/>
    <property type="project" value="InterPro"/>
</dbReference>
<comment type="similarity">
    <text evidence="2 12">Belongs to the HSF family.</text>
</comment>
<dbReference type="AlphaFoldDB" id="A0A8S0U0M3"/>
<keyword evidence="4" id="KW-0805">Transcription regulation</keyword>
<feature type="domain" description="HSF-type DNA-binding" evidence="15">
    <location>
        <begin position="161"/>
        <end position="185"/>
    </location>
</feature>
<dbReference type="SUPFAM" id="SSF46785">
    <property type="entry name" value="Winged helix' DNA-binding domain"/>
    <property type="match status" value="1"/>
</dbReference>
<evidence type="ECO:0000256" key="3">
    <source>
        <dbReference type="ARBA" id="ARBA00022553"/>
    </source>
</evidence>
<evidence type="ECO:0000256" key="9">
    <source>
        <dbReference type="ARBA" id="ARBA00023242"/>
    </source>
</evidence>
<organism evidence="16 17">
    <name type="scientific">Olea europaea subsp. europaea</name>
    <dbReference type="NCBI Taxonomy" id="158383"/>
    <lineage>
        <taxon>Eukaryota</taxon>
        <taxon>Viridiplantae</taxon>
        <taxon>Streptophyta</taxon>
        <taxon>Embryophyta</taxon>
        <taxon>Tracheophyta</taxon>
        <taxon>Spermatophyta</taxon>
        <taxon>Magnoliopsida</taxon>
        <taxon>eudicotyledons</taxon>
        <taxon>Gunneridae</taxon>
        <taxon>Pentapetalae</taxon>
        <taxon>asterids</taxon>
        <taxon>lamiids</taxon>
        <taxon>Lamiales</taxon>
        <taxon>Oleaceae</taxon>
        <taxon>Oleeae</taxon>
        <taxon>Olea</taxon>
    </lineage>
</organism>
<keyword evidence="9" id="KW-0539">Nucleus</keyword>
<keyword evidence="5" id="KW-0346">Stress response</keyword>
<dbReference type="GO" id="GO:0005634">
    <property type="term" value="C:nucleus"/>
    <property type="evidence" value="ECO:0007669"/>
    <property type="project" value="UniProtKB-SubCell"/>
</dbReference>
<dbReference type="FunFam" id="1.10.10.10:FF:000057">
    <property type="entry name" value="Heat shock transcription factor 1"/>
    <property type="match status" value="1"/>
</dbReference>
<comment type="caution">
    <text evidence="16">The sequence shown here is derived from an EMBL/GenBank/DDBJ whole genome shotgun (WGS) entry which is preliminary data.</text>
</comment>
<accession>A0A8S0U0M3</accession>
<feature type="region of interest" description="Disordered" evidence="14">
    <location>
        <begin position="345"/>
        <end position="367"/>
    </location>
</feature>
<dbReference type="GO" id="GO:0006357">
    <property type="term" value="P:regulation of transcription by RNA polymerase II"/>
    <property type="evidence" value="ECO:0007669"/>
    <property type="project" value="TreeGrafter"/>
</dbReference>
<evidence type="ECO:0000256" key="10">
    <source>
        <dbReference type="ARBA" id="ARBA00055747"/>
    </source>
</evidence>
<evidence type="ECO:0000256" key="2">
    <source>
        <dbReference type="ARBA" id="ARBA00006403"/>
    </source>
</evidence>
<dbReference type="EMBL" id="CACTIH010007387">
    <property type="protein sequence ID" value="CAA3012023.1"/>
    <property type="molecule type" value="Genomic_DNA"/>
</dbReference>
<keyword evidence="13" id="KW-0175">Coiled coil</keyword>
<dbReference type="InterPro" id="IPR036388">
    <property type="entry name" value="WH-like_DNA-bd_sf"/>
</dbReference>
<feature type="coiled-coil region" evidence="13">
    <location>
        <begin position="239"/>
        <end position="280"/>
    </location>
</feature>
<dbReference type="GO" id="GO:0000978">
    <property type="term" value="F:RNA polymerase II cis-regulatory region sequence-specific DNA binding"/>
    <property type="evidence" value="ECO:0007669"/>
    <property type="project" value="TreeGrafter"/>
</dbReference>
<keyword evidence="3" id="KW-0597">Phosphoprotein</keyword>
<comment type="subcellular location">
    <subcellularLocation>
        <location evidence="1">Nucleus</location>
    </subcellularLocation>
</comment>
<keyword evidence="7" id="KW-0010">Activator</keyword>
<dbReference type="InterPro" id="IPR000232">
    <property type="entry name" value="HSF_DNA-bd"/>
</dbReference>
<proteinExistence type="inferred from homology"/>
<dbReference type="PROSITE" id="PS00434">
    <property type="entry name" value="HSF_DOMAIN"/>
    <property type="match status" value="1"/>
</dbReference>
<gene>
    <name evidence="16" type="ORF">OLEA9_A040679</name>
</gene>
<dbReference type="PRINTS" id="PR00056">
    <property type="entry name" value="HSFDOMAIN"/>
</dbReference>
<dbReference type="SMART" id="SM00415">
    <property type="entry name" value="HSF"/>
    <property type="match status" value="1"/>
</dbReference>
<dbReference type="Gramene" id="OE9A040679T1">
    <property type="protein sequence ID" value="OE9A040679C1"/>
    <property type="gene ID" value="OE9A040679"/>
</dbReference>
<evidence type="ECO:0000256" key="13">
    <source>
        <dbReference type="SAM" id="Coils"/>
    </source>
</evidence>
<evidence type="ECO:0000259" key="15">
    <source>
        <dbReference type="PROSITE" id="PS00434"/>
    </source>
</evidence>
<dbReference type="Gene3D" id="1.10.10.10">
    <property type="entry name" value="Winged helix-like DNA-binding domain superfamily/Winged helix DNA-binding domain"/>
    <property type="match status" value="1"/>
</dbReference>
<evidence type="ECO:0000256" key="8">
    <source>
        <dbReference type="ARBA" id="ARBA00023163"/>
    </source>
</evidence>
<evidence type="ECO:0000313" key="17">
    <source>
        <dbReference type="Proteomes" id="UP000594638"/>
    </source>
</evidence>
<keyword evidence="6" id="KW-0238">DNA-binding</keyword>
<dbReference type="OrthoDB" id="60033at2759"/>
<keyword evidence="8" id="KW-0804">Transcription</keyword>
<dbReference type="Pfam" id="PF00447">
    <property type="entry name" value="HSF_DNA-bind"/>
    <property type="match status" value="1"/>
</dbReference>
<evidence type="ECO:0000256" key="1">
    <source>
        <dbReference type="ARBA" id="ARBA00004123"/>
    </source>
</evidence>
<dbReference type="GO" id="GO:0034605">
    <property type="term" value="P:cellular response to heat"/>
    <property type="evidence" value="ECO:0007669"/>
    <property type="project" value="TreeGrafter"/>
</dbReference>
<comment type="function">
    <text evidence="10">DNA-binding protein that specifically binds heat shock promoter elements (HSE) and activates transcription.</text>
</comment>
<dbReference type="PANTHER" id="PTHR10015">
    <property type="entry name" value="HEAT SHOCK TRANSCRIPTION FACTOR"/>
    <property type="match status" value="1"/>
</dbReference>
<protein>
    <recommendedName>
        <fullName evidence="11">Heat stress transcription factor</fullName>
    </recommendedName>
</protein>
<evidence type="ECO:0000313" key="16">
    <source>
        <dbReference type="EMBL" id="CAA3012023.1"/>
    </source>
</evidence>
<dbReference type="Proteomes" id="UP000594638">
    <property type="component" value="Unassembled WGS sequence"/>
</dbReference>
<evidence type="ECO:0000256" key="5">
    <source>
        <dbReference type="ARBA" id="ARBA00023016"/>
    </source>
</evidence>
<evidence type="ECO:0000256" key="12">
    <source>
        <dbReference type="RuleBase" id="RU004020"/>
    </source>
</evidence>
<evidence type="ECO:0000256" key="6">
    <source>
        <dbReference type="ARBA" id="ARBA00023125"/>
    </source>
</evidence>
<dbReference type="InterPro" id="IPR036390">
    <property type="entry name" value="WH_DNA-bd_sf"/>
</dbReference>
<dbReference type="PANTHER" id="PTHR10015:SF448">
    <property type="entry name" value="HEAT STRESS TRANSCRIPTION FACTOR A-7A-LIKE"/>
    <property type="match status" value="1"/>
</dbReference>
<sequence>MAKSYTDDCRHISLFGLNLDNAPFSLSSLHSLTTSPIYTHTHQKVEYKSLLLQEKNGLIVEQKLPENTERNMALKDEDLVIVKEEPVLLVDEEENFDGGGVGFCSEPPKPVEGLREVVPPPFLKKTYEMVDDPNTDSVLSWSSTRNSFIVWDPHKFSMDLLPKHFKHNNFSSFVRQLNTYCFRKVDSDRWEFANEGFQQGKRHLLKNIKRRKQHSQIIHRKVAAQSWLDSSNYGLENDLERMRTDQNTLKTEILKLKQQQENMENYLSSVKDRLQKAEMKQRNTVLFLVKVLKDPLFLQYIKKRRQKNALNNFGVLKKRRLMKNIDRSVQEELTPIQSEIQALFSSDDSGSPTQEHKVEASPETNSTDLNSENFILWEKLMEDDMIYVEEAEAEAETAKQYSDIVLELEDLIAKPLEWDMRRRNLVELVGCSVSKV</sequence>
<evidence type="ECO:0000256" key="7">
    <source>
        <dbReference type="ARBA" id="ARBA00023159"/>
    </source>
</evidence>
<name>A0A8S0U0M3_OLEEU</name>
<keyword evidence="17" id="KW-1185">Reference proteome</keyword>